<dbReference type="AlphaFoldDB" id="A0AAP0EI87"/>
<name>A0AAP0EI87_9MAGN</name>
<evidence type="ECO:0000313" key="1">
    <source>
        <dbReference type="EMBL" id="KAK9093970.1"/>
    </source>
</evidence>
<gene>
    <name evidence="1" type="ORF">Scep_025439</name>
</gene>
<comment type="caution">
    <text evidence="1">The sequence shown here is derived from an EMBL/GenBank/DDBJ whole genome shotgun (WGS) entry which is preliminary data.</text>
</comment>
<protein>
    <submittedName>
        <fullName evidence="1">Uncharacterized protein</fullName>
    </submittedName>
</protein>
<dbReference type="Proteomes" id="UP001419268">
    <property type="component" value="Unassembled WGS sequence"/>
</dbReference>
<reference evidence="1 2" key="1">
    <citation type="submission" date="2024-01" db="EMBL/GenBank/DDBJ databases">
        <title>Genome assemblies of Stephania.</title>
        <authorList>
            <person name="Yang L."/>
        </authorList>
    </citation>
    <scope>NUCLEOTIDE SEQUENCE [LARGE SCALE GENOMIC DNA]</scope>
    <source>
        <strain evidence="1">JXDWG</strain>
        <tissue evidence="1">Leaf</tissue>
    </source>
</reference>
<sequence>MFVEFATEGFTCLIEFISVSLRDRSWSCLLLYFCEKGHASVTAWMNLQLV</sequence>
<accession>A0AAP0EI87</accession>
<dbReference type="EMBL" id="JBBNAG010000011">
    <property type="protein sequence ID" value="KAK9093970.1"/>
    <property type="molecule type" value="Genomic_DNA"/>
</dbReference>
<organism evidence="1 2">
    <name type="scientific">Stephania cephalantha</name>
    <dbReference type="NCBI Taxonomy" id="152367"/>
    <lineage>
        <taxon>Eukaryota</taxon>
        <taxon>Viridiplantae</taxon>
        <taxon>Streptophyta</taxon>
        <taxon>Embryophyta</taxon>
        <taxon>Tracheophyta</taxon>
        <taxon>Spermatophyta</taxon>
        <taxon>Magnoliopsida</taxon>
        <taxon>Ranunculales</taxon>
        <taxon>Menispermaceae</taxon>
        <taxon>Menispermoideae</taxon>
        <taxon>Cissampelideae</taxon>
        <taxon>Stephania</taxon>
    </lineage>
</organism>
<keyword evidence="2" id="KW-1185">Reference proteome</keyword>
<proteinExistence type="predicted"/>
<evidence type="ECO:0000313" key="2">
    <source>
        <dbReference type="Proteomes" id="UP001419268"/>
    </source>
</evidence>